<evidence type="ECO:0000259" key="2">
    <source>
        <dbReference type="Pfam" id="PF13248"/>
    </source>
</evidence>
<sequence>MPVESRRQEHGTEGYAGPTGLPADKDPVCAMCGKPVRVDDIVCPHCGASLVAG</sequence>
<protein>
    <recommendedName>
        <fullName evidence="2">Putative zinc-ribbon domain-containing protein</fullName>
    </recommendedName>
</protein>
<feature type="region of interest" description="Disordered" evidence="1">
    <location>
        <begin position="1"/>
        <end position="24"/>
    </location>
</feature>
<name>A0A6J4UBF9_9BACT</name>
<dbReference type="Pfam" id="PF13248">
    <property type="entry name" value="Zn_ribbon_3"/>
    <property type="match status" value="1"/>
</dbReference>
<evidence type="ECO:0000313" key="3">
    <source>
        <dbReference type="EMBL" id="CAA9543885.1"/>
    </source>
</evidence>
<feature type="domain" description="Putative zinc-ribbon" evidence="2">
    <location>
        <begin position="29"/>
        <end position="49"/>
    </location>
</feature>
<evidence type="ECO:0000256" key="1">
    <source>
        <dbReference type="SAM" id="MobiDB-lite"/>
    </source>
</evidence>
<feature type="compositionally biased region" description="Basic and acidic residues" evidence="1">
    <location>
        <begin position="1"/>
        <end position="12"/>
    </location>
</feature>
<gene>
    <name evidence="3" type="ORF">AVDCRST_MAG49-1240</name>
</gene>
<proteinExistence type="predicted"/>
<accession>A0A6J4UBF9</accession>
<dbReference type="EMBL" id="CADCWG010000068">
    <property type="protein sequence ID" value="CAA9543885.1"/>
    <property type="molecule type" value="Genomic_DNA"/>
</dbReference>
<reference evidence="3" key="1">
    <citation type="submission" date="2020-02" db="EMBL/GenBank/DDBJ databases">
        <authorList>
            <person name="Meier V. D."/>
        </authorList>
    </citation>
    <scope>NUCLEOTIDE SEQUENCE</scope>
    <source>
        <strain evidence="3">AVDCRST_MAG49</strain>
    </source>
</reference>
<dbReference type="InterPro" id="IPR059113">
    <property type="entry name" value="Znf_ribbon"/>
</dbReference>
<dbReference type="AlphaFoldDB" id="A0A6J4UBF9"/>
<organism evidence="3">
    <name type="scientific">uncultured Thermomicrobiales bacterium</name>
    <dbReference type="NCBI Taxonomy" id="1645740"/>
    <lineage>
        <taxon>Bacteria</taxon>
        <taxon>Pseudomonadati</taxon>
        <taxon>Thermomicrobiota</taxon>
        <taxon>Thermomicrobia</taxon>
        <taxon>Thermomicrobiales</taxon>
        <taxon>environmental samples</taxon>
    </lineage>
</organism>